<protein>
    <submittedName>
        <fullName evidence="1">RNI-like protein</fullName>
    </submittedName>
</protein>
<accession>A0ACD3BDG0</accession>
<name>A0ACD3BDG0_9AGAR</name>
<dbReference type="Proteomes" id="UP000308600">
    <property type="component" value="Unassembled WGS sequence"/>
</dbReference>
<evidence type="ECO:0000313" key="2">
    <source>
        <dbReference type="Proteomes" id="UP000308600"/>
    </source>
</evidence>
<evidence type="ECO:0000313" key="1">
    <source>
        <dbReference type="EMBL" id="TFK75754.1"/>
    </source>
</evidence>
<organism evidence="1 2">
    <name type="scientific">Pluteus cervinus</name>
    <dbReference type="NCBI Taxonomy" id="181527"/>
    <lineage>
        <taxon>Eukaryota</taxon>
        <taxon>Fungi</taxon>
        <taxon>Dikarya</taxon>
        <taxon>Basidiomycota</taxon>
        <taxon>Agaricomycotina</taxon>
        <taxon>Agaricomycetes</taxon>
        <taxon>Agaricomycetidae</taxon>
        <taxon>Agaricales</taxon>
        <taxon>Pluteineae</taxon>
        <taxon>Pluteaceae</taxon>
        <taxon>Pluteus</taxon>
    </lineage>
</organism>
<proteinExistence type="predicted"/>
<sequence length="460" mass="51044">MLGFDADELEPLYEDMIRMVDRLPNQDEYRRVRHLLLLQQSSGPTDDGGAITDDQLSRVIPSCPHLETVDLTGVPETSDRTVVLLASHATHLQGINLSGCTQVSEVGVLELTNKSLPLRWIHLNGVVGLTDPSISAIAKSCSRLIELELCDLPLLSPVSVRDIWSFSRKLRTLRLARCSLLSDKAFPSIIRPPSPTPSDGDDKPLPQIPGTWIEQMPPLVLHHTADNLRILDLTNCKITDDAVEGIVCHANKIQTLVLSGCSQLTDHSVESICKLGGNLDVLMLARVANVTDRAMIMLARSCPHLRCVDLAFCRNLTDMSVFELAGLKSLRRLSLVRVHKLTDIAMYALAEHAKGLERLHVSYCDRLSLEAIHLLLGNVESLQHLTATGIPAFRRKGVHRFSERPPSNYDPEQKAAYCVFNGPNLAGLRGFLDKEAQRERDAETKNIPFVSRSDDKLDLY</sequence>
<reference evidence="1 2" key="1">
    <citation type="journal article" date="2019" name="Nat. Ecol. Evol.">
        <title>Megaphylogeny resolves global patterns of mushroom evolution.</title>
        <authorList>
            <person name="Varga T."/>
            <person name="Krizsan K."/>
            <person name="Foldi C."/>
            <person name="Dima B."/>
            <person name="Sanchez-Garcia M."/>
            <person name="Sanchez-Ramirez S."/>
            <person name="Szollosi G.J."/>
            <person name="Szarkandi J.G."/>
            <person name="Papp V."/>
            <person name="Albert L."/>
            <person name="Andreopoulos W."/>
            <person name="Angelini C."/>
            <person name="Antonin V."/>
            <person name="Barry K.W."/>
            <person name="Bougher N.L."/>
            <person name="Buchanan P."/>
            <person name="Buyck B."/>
            <person name="Bense V."/>
            <person name="Catcheside P."/>
            <person name="Chovatia M."/>
            <person name="Cooper J."/>
            <person name="Damon W."/>
            <person name="Desjardin D."/>
            <person name="Finy P."/>
            <person name="Geml J."/>
            <person name="Haridas S."/>
            <person name="Hughes K."/>
            <person name="Justo A."/>
            <person name="Karasinski D."/>
            <person name="Kautmanova I."/>
            <person name="Kiss B."/>
            <person name="Kocsube S."/>
            <person name="Kotiranta H."/>
            <person name="LaButti K.M."/>
            <person name="Lechner B.E."/>
            <person name="Liimatainen K."/>
            <person name="Lipzen A."/>
            <person name="Lukacs Z."/>
            <person name="Mihaltcheva S."/>
            <person name="Morgado L.N."/>
            <person name="Niskanen T."/>
            <person name="Noordeloos M.E."/>
            <person name="Ohm R.A."/>
            <person name="Ortiz-Santana B."/>
            <person name="Ovrebo C."/>
            <person name="Racz N."/>
            <person name="Riley R."/>
            <person name="Savchenko A."/>
            <person name="Shiryaev A."/>
            <person name="Soop K."/>
            <person name="Spirin V."/>
            <person name="Szebenyi C."/>
            <person name="Tomsovsky M."/>
            <person name="Tulloss R.E."/>
            <person name="Uehling J."/>
            <person name="Grigoriev I.V."/>
            <person name="Vagvolgyi C."/>
            <person name="Papp T."/>
            <person name="Martin F.M."/>
            <person name="Miettinen O."/>
            <person name="Hibbett D.S."/>
            <person name="Nagy L.G."/>
        </authorList>
    </citation>
    <scope>NUCLEOTIDE SEQUENCE [LARGE SCALE GENOMIC DNA]</scope>
    <source>
        <strain evidence="1 2">NL-1719</strain>
    </source>
</reference>
<keyword evidence="2" id="KW-1185">Reference proteome</keyword>
<gene>
    <name evidence="1" type="ORF">BDN72DRAFT_831192</name>
</gene>
<dbReference type="EMBL" id="ML208261">
    <property type="protein sequence ID" value="TFK75754.1"/>
    <property type="molecule type" value="Genomic_DNA"/>
</dbReference>